<dbReference type="InterPro" id="IPR000032">
    <property type="entry name" value="HPr-like"/>
</dbReference>
<dbReference type="Gene3D" id="3.30.450.20">
    <property type="entry name" value="PAS domain"/>
    <property type="match status" value="1"/>
</dbReference>
<evidence type="ECO:0000259" key="10">
    <source>
        <dbReference type="PROSITE" id="PS50112"/>
    </source>
</evidence>
<evidence type="ECO:0000256" key="8">
    <source>
        <dbReference type="SAM" id="Coils"/>
    </source>
</evidence>
<dbReference type="InterPro" id="IPR000014">
    <property type="entry name" value="PAS"/>
</dbReference>
<dbReference type="InterPro" id="IPR013767">
    <property type="entry name" value="PAS_fold"/>
</dbReference>
<keyword evidence="4" id="KW-0805">Transcription regulation</keyword>
<dbReference type="PROSITE" id="PS50112">
    <property type="entry name" value="PAS"/>
    <property type="match status" value="1"/>
</dbReference>
<dbReference type="InterPro" id="IPR025943">
    <property type="entry name" value="Sigma_54_int_dom_ATP-bd_2"/>
</dbReference>
<protein>
    <recommendedName>
        <fullName evidence="7">HTH-type transcriptional regulatory protein TyrR</fullName>
    </recommendedName>
</protein>
<dbReference type="InterPro" id="IPR035965">
    <property type="entry name" value="PAS-like_dom_sf"/>
</dbReference>
<dbReference type="PANTHER" id="PTHR32071:SF57">
    <property type="entry name" value="C4-DICARBOXYLATE TRANSPORT TRANSCRIPTIONAL REGULATORY PROTEIN DCTD"/>
    <property type="match status" value="1"/>
</dbReference>
<evidence type="ECO:0000259" key="11">
    <source>
        <dbReference type="PROSITE" id="PS51350"/>
    </source>
</evidence>
<gene>
    <name evidence="12" type="ORF">ACFSKK_02075</name>
</gene>
<dbReference type="InterPro" id="IPR035895">
    <property type="entry name" value="HPr-like_sf"/>
</dbReference>
<dbReference type="InterPro" id="IPR030828">
    <property type="entry name" value="HTH_TyrR"/>
</dbReference>
<dbReference type="SMART" id="SM00382">
    <property type="entry name" value="AAA"/>
    <property type="match status" value="1"/>
</dbReference>
<dbReference type="InterPro" id="IPR002078">
    <property type="entry name" value="Sigma_54_int"/>
</dbReference>
<keyword evidence="1" id="KW-0547">Nucleotide-binding</keyword>
<organism evidence="12 13">
    <name type="scientific">Metabacillus endolithicus</name>
    <dbReference type="NCBI Taxonomy" id="1535204"/>
    <lineage>
        <taxon>Bacteria</taxon>
        <taxon>Bacillati</taxon>
        <taxon>Bacillota</taxon>
        <taxon>Bacilli</taxon>
        <taxon>Bacillales</taxon>
        <taxon>Bacillaceae</taxon>
        <taxon>Metabacillus</taxon>
    </lineage>
</organism>
<keyword evidence="2" id="KW-0058">Aromatic hydrocarbons catabolism</keyword>
<dbReference type="Proteomes" id="UP001597318">
    <property type="component" value="Unassembled WGS sequence"/>
</dbReference>
<dbReference type="PROSITE" id="PS50045">
    <property type="entry name" value="SIGMA54_INTERACT_4"/>
    <property type="match status" value="1"/>
</dbReference>
<dbReference type="InterPro" id="IPR027417">
    <property type="entry name" value="P-loop_NTPase"/>
</dbReference>
<keyword evidence="13" id="KW-1185">Reference proteome</keyword>
<dbReference type="PANTHER" id="PTHR32071">
    <property type="entry name" value="TRANSCRIPTIONAL REGULATORY PROTEIN"/>
    <property type="match status" value="1"/>
</dbReference>
<dbReference type="NCBIfam" id="TIGR04381">
    <property type="entry name" value="HTH_TypR"/>
    <property type="match status" value="1"/>
</dbReference>
<dbReference type="Pfam" id="PF25601">
    <property type="entry name" value="AAA_lid_14"/>
    <property type="match status" value="1"/>
</dbReference>
<dbReference type="Pfam" id="PF00381">
    <property type="entry name" value="PTS-HPr"/>
    <property type="match status" value="1"/>
</dbReference>
<evidence type="ECO:0000256" key="5">
    <source>
        <dbReference type="ARBA" id="ARBA00023125"/>
    </source>
</evidence>
<dbReference type="PROSITE" id="PS00675">
    <property type="entry name" value="SIGMA54_INTERACT_1"/>
    <property type="match status" value="1"/>
</dbReference>
<keyword evidence="6" id="KW-0804">Transcription</keyword>
<dbReference type="InterPro" id="IPR025662">
    <property type="entry name" value="Sigma_54_int_dom_ATP-bd_1"/>
</dbReference>
<dbReference type="SMART" id="SM00091">
    <property type="entry name" value="PAS"/>
    <property type="match status" value="2"/>
</dbReference>
<evidence type="ECO:0000256" key="6">
    <source>
        <dbReference type="ARBA" id="ARBA00023163"/>
    </source>
</evidence>
<accession>A0ABW5BU95</accession>
<proteinExistence type="predicted"/>
<sequence>MFTLSLKVQKKNGLHIRLAATFIITLQSLLKDKDAIKNSYVIYKDKKVQANNLLSLVSLKIEQGEEFLLTCADEIPPHVAKQIVELFEEKDVENVKETEADLIMMENSYILQEAFTKLPNGVVVVDRDNVITYVNDAAVKLLEKPPNELYNHKANIVIPQSRLHTIMKTGQPEFAQKQKINHYTILTNRSPLIFQDKVIGAVAVFQDISNVEKITKELKEVQELQQRLDLVLQSVSDLIALTNEKGEFIFINEEMHGMLIKNKKKKKIQSIIGDNLWKSLLKRPEPFMKIIQVNHQLTYITKINPIIFDEVFRGTVVTLSPLDEIKILLQKLELMEERTKYLERELSKHQKLNSAFSKIIGNSEVLLESLSMANKVSKTDSTVLITGESGTGKELVARAIHETSDRCEQSYIRVNCSAISPNLIESELFGHEKGAFTGAYKVHRGKFELADNGTIFLDEIGDLNLDLQVKLLRVLQEKEVDRVGGFEPVTINVRVIAATNRDLAKMIEEGKFREDLYYRLNVIPIHLPPLRSRKEDIPLLSEHFRVHFNQHLGKSINRFEQGLIEILSNYHWPGNIRELENIIERLFNLTDDDSLKVRDLPHYIYKEEMASATQNLDFLPASNILTLEEYERQIFTHACQFYPSYNQLSHALGITHKTAAKKIRKYGLEHLLGNKYQNT</sequence>
<dbReference type="InterPro" id="IPR058031">
    <property type="entry name" value="AAA_lid_NorR"/>
</dbReference>
<reference evidence="13" key="1">
    <citation type="journal article" date="2019" name="Int. J. Syst. Evol. Microbiol.">
        <title>The Global Catalogue of Microorganisms (GCM) 10K type strain sequencing project: providing services to taxonomists for standard genome sequencing and annotation.</title>
        <authorList>
            <consortium name="The Broad Institute Genomics Platform"/>
            <consortium name="The Broad Institute Genome Sequencing Center for Infectious Disease"/>
            <person name="Wu L."/>
            <person name="Ma J."/>
        </authorList>
    </citation>
    <scope>NUCLEOTIDE SEQUENCE [LARGE SCALE GENOMIC DNA]</scope>
    <source>
        <strain evidence="13">CGMCC 1.15474</strain>
    </source>
</reference>
<dbReference type="InterPro" id="IPR009057">
    <property type="entry name" value="Homeodomain-like_sf"/>
</dbReference>
<dbReference type="Gene3D" id="1.10.8.60">
    <property type="match status" value="1"/>
</dbReference>
<keyword evidence="8" id="KW-0175">Coiled coil</keyword>
<feature type="domain" description="PAS" evidence="10">
    <location>
        <begin position="107"/>
        <end position="162"/>
    </location>
</feature>
<feature type="coiled-coil region" evidence="8">
    <location>
        <begin position="325"/>
        <end position="352"/>
    </location>
</feature>
<feature type="domain" description="Sigma-54 factor interaction" evidence="9">
    <location>
        <begin position="359"/>
        <end position="588"/>
    </location>
</feature>
<evidence type="ECO:0000256" key="7">
    <source>
        <dbReference type="ARBA" id="ARBA00029500"/>
    </source>
</evidence>
<dbReference type="Gene3D" id="3.40.50.300">
    <property type="entry name" value="P-loop containing nucleotide triphosphate hydrolases"/>
    <property type="match status" value="1"/>
</dbReference>
<evidence type="ECO:0000256" key="3">
    <source>
        <dbReference type="ARBA" id="ARBA00022840"/>
    </source>
</evidence>
<dbReference type="Pfam" id="PF00989">
    <property type="entry name" value="PAS"/>
    <property type="match status" value="1"/>
</dbReference>
<feature type="domain" description="HPr" evidence="11">
    <location>
        <begin position="1"/>
        <end position="100"/>
    </location>
</feature>
<dbReference type="RefSeq" id="WP_379049790.1">
    <property type="nucleotide sequence ID" value="NZ_JBHUIK010000001.1"/>
</dbReference>
<dbReference type="CDD" id="cd00130">
    <property type="entry name" value="PAS"/>
    <property type="match status" value="1"/>
</dbReference>
<dbReference type="CDD" id="cd00009">
    <property type="entry name" value="AAA"/>
    <property type="match status" value="1"/>
</dbReference>
<name>A0ABW5BU95_9BACI</name>
<dbReference type="PROSITE" id="PS00688">
    <property type="entry name" value="SIGMA54_INTERACT_3"/>
    <property type="match status" value="1"/>
</dbReference>
<dbReference type="SUPFAM" id="SSF52540">
    <property type="entry name" value="P-loop containing nucleoside triphosphate hydrolases"/>
    <property type="match status" value="1"/>
</dbReference>
<dbReference type="SUPFAM" id="SSF55785">
    <property type="entry name" value="PYP-like sensor domain (PAS domain)"/>
    <property type="match status" value="1"/>
</dbReference>
<comment type="caution">
    <text evidence="12">The sequence shown here is derived from an EMBL/GenBank/DDBJ whole genome shotgun (WGS) entry which is preliminary data.</text>
</comment>
<dbReference type="SUPFAM" id="SSF46689">
    <property type="entry name" value="Homeodomain-like"/>
    <property type="match status" value="1"/>
</dbReference>
<dbReference type="Gene3D" id="3.30.1340.10">
    <property type="entry name" value="HPr-like"/>
    <property type="match status" value="1"/>
</dbReference>
<dbReference type="Gene3D" id="1.10.10.60">
    <property type="entry name" value="Homeodomain-like"/>
    <property type="match status" value="1"/>
</dbReference>
<evidence type="ECO:0000313" key="12">
    <source>
        <dbReference type="EMBL" id="MFD2212494.1"/>
    </source>
</evidence>
<dbReference type="Pfam" id="PF18024">
    <property type="entry name" value="HTH_50"/>
    <property type="match status" value="1"/>
</dbReference>
<keyword evidence="5" id="KW-0238">DNA-binding</keyword>
<dbReference type="PROSITE" id="PS51350">
    <property type="entry name" value="PTS_HPR_DOM"/>
    <property type="match status" value="1"/>
</dbReference>
<keyword evidence="3" id="KW-0067">ATP-binding</keyword>
<evidence type="ECO:0000256" key="2">
    <source>
        <dbReference type="ARBA" id="ARBA00022797"/>
    </source>
</evidence>
<evidence type="ECO:0000256" key="4">
    <source>
        <dbReference type="ARBA" id="ARBA00023015"/>
    </source>
</evidence>
<dbReference type="InterPro" id="IPR003593">
    <property type="entry name" value="AAA+_ATPase"/>
</dbReference>
<evidence type="ECO:0000313" key="13">
    <source>
        <dbReference type="Proteomes" id="UP001597318"/>
    </source>
</evidence>
<dbReference type="Pfam" id="PF00158">
    <property type="entry name" value="Sigma54_activat"/>
    <property type="match status" value="1"/>
</dbReference>
<evidence type="ECO:0000259" key="9">
    <source>
        <dbReference type="PROSITE" id="PS50045"/>
    </source>
</evidence>
<dbReference type="InterPro" id="IPR025944">
    <property type="entry name" value="Sigma_54_int_dom_CS"/>
</dbReference>
<evidence type="ECO:0000256" key="1">
    <source>
        <dbReference type="ARBA" id="ARBA00022741"/>
    </source>
</evidence>
<dbReference type="PROSITE" id="PS00676">
    <property type="entry name" value="SIGMA54_INTERACT_2"/>
    <property type="match status" value="1"/>
</dbReference>
<dbReference type="EMBL" id="JBHUIK010000001">
    <property type="protein sequence ID" value="MFD2212494.1"/>
    <property type="molecule type" value="Genomic_DNA"/>
</dbReference>
<dbReference type="SUPFAM" id="SSF55594">
    <property type="entry name" value="HPr-like"/>
    <property type="match status" value="1"/>
</dbReference>